<dbReference type="EMBL" id="JBFRYB010000001">
    <property type="protein sequence ID" value="MEX1665571.1"/>
    <property type="molecule type" value="Genomic_DNA"/>
</dbReference>
<accession>A0ABV3TVD2</accession>
<evidence type="ECO:0000313" key="2">
    <source>
        <dbReference type="Proteomes" id="UP001557484"/>
    </source>
</evidence>
<evidence type="ECO:0000313" key="1">
    <source>
        <dbReference type="EMBL" id="MEX1665571.1"/>
    </source>
</evidence>
<organism evidence="1 2">
    <name type="scientific">Zhongshania arctica</name>
    <dbReference type="NCBI Taxonomy" id="3238302"/>
    <lineage>
        <taxon>Bacteria</taxon>
        <taxon>Pseudomonadati</taxon>
        <taxon>Pseudomonadota</taxon>
        <taxon>Gammaproteobacteria</taxon>
        <taxon>Cellvibrionales</taxon>
        <taxon>Spongiibacteraceae</taxon>
        <taxon>Zhongshania</taxon>
    </lineage>
</organism>
<reference evidence="1 2" key="1">
    <citation type="journal article" date="2011" name="Int. J. Syst. Evol. Microbiol.">
        <title>Zhongshania antarctica gen. nov., sp. nov. and Zhongshania guokunii sp. nov., gammaproteobacteria respectively isolated from coastal attached (fast) ice and surface seawater of the Antarctic.</title>
        <authorList>
            <person name="Li H.J."/>
            <person name="Zhang X.Y."/>
            <person name="Chen C.X."/>
            <person name="Zhang Y.J."/>
            <person name="Gao Z.M."/>
            <person name="Yu Y."/>
            <person name="Chen X.L."/>
            <person name="Chen B."/>
            <person name="Zhang Y.Z."/>
        </authorList>
    </citation>
    <scope>NUCLEOTIDE SEQUENCE [LARGE SCALE GENOMIC DNA]</scope>
    <source>
        <strain evidence="1 2">R06B22</strain>
    </source>
</reference>
<comment type="caution">
    <text evidence="1">The sequence shown here is derived from an EMBL/GenBank/DDBJ whole genome shotgun (WGS) entry which is preliminary data.</text>
</comment>
<name>A0ABV3TVD2_9GAMM</name>
<protein>
    <submittedName>
        <fullName evidence="1">Uncharacterized protein</fullName>
    </submittedName>
</protein>
<dbReference type="RefSeq" id="WP_368375674.1">
    <property type="nucleotide sequence ID" value="NZ_JBFRYB010000001.1"/>
</dbReference>
<sequence length="172" mass="19637">MRLPAFLLRRLQAKAEQITHRIPSKIIGTDYLTRWYVMPRNRLFNVYLHHVTGDDPDINLHDHPWVFNSSIVLRGRILEEMPGRDRVLETGSFTTRLGRAPHRLLLNTPDSLTLFITGPKIRKWGFYTPSGWINSKAYLRVDGNGRNVTALYAVPVTPELTASACGTEKRSA</sequence>
<dbReference type="SUPFAM" id="SSF51182">
    <property type="entry name" value="RmlC-like cupins"/>
    <property type="match status" value="1"/>
</dbReference>
<gene>
    <name evidence="1" type="ORF">AB4875_08715</name>
</gene>
<proteinExistence type="predicted"/>
<dbReference type="InterPro" id="IPR011051">
    <property type="entry name" value="RmlC_Cupin_sf"/>
</dbReference>
<keyword evidence="2" id="KW-1185">Reference proteome</keyword>
<dbReference type="Proteomes" id="UP001557484">
    <property type="component" value="Unassembled WGS sequence"/>
</dbReference>